<dbReference type="RefSeq" id="WP_092853800.1">
    <property type="nucleotide sequence ID" value="NZ_FMAH01000035.1"/>
</dbReference>
<protein>
    <recommendedName>
        <fullName evidence="4">Phage tail lysozyme domain-containing protein</fullName>
    </recommendedName>
</protein>
<evidence type="ECO:0000313" key="2">
    <source>
        <dbReference type="EMBL" id="SCB41768.1"/>
    </source>
</evidence>
<dbReference type="EMBL" id="FMAH01000035">
    <property type="protein sequence ID" value="SCB41768.1"/>
    <property type="molecule type" value="Genomic_DNA"/>
</dbReference>
<reference evidence="3" key="1">
    <citation type="submission" date="2016-08" db="EMBL/GenBank/DDBJ databases">
        <authorList>
            <person name="Varghese N."/>
            <person name="Submissions Spin"/>
        </authorList>
    </citation>
    <scope>NUCLEOTIDE SEQUENCE [LARGE SCALE GENOMIC DNA]</scope>
    <source>
        <strain evidence="3">HAMBI 2971</strain>
    </source>
</reference>
<feature type="region of interest" description="Disordered" evidence="1">
    <location>
        <begin position="647"/>
        <end position="715"/>
    </location>
</feature>
<dbReference type="AlphaFoldDB" id="A0A1C3WP96"/>
<feature type="compositionally biased region" description="Basic and acidic residues" evidence="1">
    <location>
        <begin position="681"/>
        <end position="715"/>
    </location>
</feature>
<dbReference type="OrthoDB" id="8019720at2"/>
<keyword evidence="3" id="KW-1185">Reference proteome</keyword>
<name>A0A1C3WP96_9HYPH</name>
<organism evidence="2 3">
    <name type="scientific">Rhizobium miluonense</name>
    <dbReference type="NCBI Taxonomy" id="411945"/>
    <lineage>
        <taxon>Bacteria</taxon>
        <taxon>Pseudomonadati</taxon>
        <taxon>Pseudomonadota</taxon>
        <taxon>Alphaproteobacteria</taxon>
        <taxon>Hyphomicrobiales</taxon>
        <taxon>Rhizobiaceae</taxon>
        <taxon>Rhizobium/Agrobacterium group</taxon>
        <taxon>Rhizobium</taxon>
    </lineage>
</organism>
<evidence type="ECO:0000256" key="1">
    <source>
        <dbReference type="SAM" id="MobiDB-lite"/>
    </source>
</evidence>
<sequence length="715" mass="75144">MTEALVLPATVLDGFSKPLKNLVNRLKDIKVPDGMKQVGKQMESLRKEAEGVGKAVTNGMGGLTSGLGLGAIGAGALTAAGALGAVGSAVRSFADNAVRMRKFSHETGIAVTTLQKMQQVSDGLAIDPDAIAGGLSFAARNADAMRLHQGNFGAIAGLRGGKGIADDLANTKSNDEVVQKELNYLAMQKDAQSRRTLSGLFFGSEEFAEFGANGKASLDKRMAAAGKNTYVPSEEDTKKAEAFQDAISHLTTSFENLKNSVGGKLAPEITAAADAFKEFSDAHVDDVKVFFHDVGEDLKQVDWKGVSTDIQTVFKHLKDGVEWAESLTNWDAINPPKPGDIAKDRESAKDGQRYGTSFGYVEKGKALDKILEWWNSGSSGSSPNSDQKSQDTPFWAPLPEWKKSGQNSTSADGNIHPAAYHPGMQAAMIGASTARDNAAVAILAKGVELGMIAFTQSYLGGGAGTGIGGADGIQKASYGGRATFGGAGTGGSFDVSGAGTGPIPTGTKARRAKDIVESLKAAGMSHENAVTWAGATMGAESAYGGAQRGDFVNGRPTAFGGAQWHMPRVRDILSGTGIDVRSAGMGDQTKAMIWEMKKMGIWDRAVKAKNAQEVLRLAIKEYEKPLDQGPRQFNSRAAIANALRKSLENQQPERKSASRAAANAGLQGGSATSAPTPTGKVDIHVHSKDHPVTVKRSDSDLFQDLKIDRGKSVSL</sequence>
<dbReference type="Gene3D" id="1.10.530.10">
    <property type="match status" value="1"/>
</dbReference>
<dbReference type="STRING" id="411945.GA0061102_103512"/>
<feature type="compositionally biased region" description="Basic and acidic residues" evidence="1">
    <location>
        <begin position="647"/>
        <end position="656"/>
    </location>
</feature>
<proteinExistence type="predicted"/>
<evidence type="ECO:0000313" key="3">
    <source>
        <dbReference type="Proteomes" id="UP000199435"/>
    </source>
</evidence>
<evidence type="ECO:0008006" key="4">
    <source>
        <dbReference type="Google" id="ProtNLM"/>
    </source>
</evidence>
<feature type="region of interest" description="Disordered" evidence="1">
    <location>
        <begin position="377"/>
        <end position="416"/>
    </location>
</feature>
<dbReference type="Proteomes" id="UP000199435">
    <property type="component" value="Unassembled WGS sequence"/>
</dbReference>
<accession>A0A1C3WP96</accession>
<gene>
    <name evidence="2" type="ORF">GA0061102_103512</name>
</gene>